<accession>A0A2Z5G5N5</accession>
<name>A0A2Z5G5N5_9BACT</name>
<keyword evidence="3" id="KW-1185">Reference proteome</keyword>
<dbReference type="EMBL" id="CP030840">
    <property type="protein sequence ID" value="AXC14543.1"/>
    <property type="molecule type" value="Genomic_DNA"/>
</dbReference>
<proteinExistence type="predicted"/>
<evidence type="ECO:0000256" key="1">
    <source>
        <dbReference type="SAM" id="MobiDB-lite"/>
    </source>
</evidence>
<feature type="region of interest" description="Disordered" evidence="1">
    <location>
        <begin position="1"/>
        <end position="39"/>
    </location>
</feature>
<protein>
    <submittedName>
        <fullName evidence="2">Uncharacterized protein</fullName>
    </submittedName>
</protein>
<organism evidence="2 3">
    <name type="scientific">Acidisarcina polymorpha</name>
    <dbReference type="NCBI Taxonomy" id="2211140"/>
    <lineage>
        <taxon>Bacteria</taxon>
        <taxon>Pseudomonadati</taxon>
        <taxon>Acidobacteriota</taxon>
        <taxon>Terriglobia</taxon>
        <taxon>Terriglobales</taxon>
        <taxon>Acidobacteriaceae</taxon>
        <taxon>Acidisarcina</taxon>
    </lineage>
</organism>
<sequence length="39" mass="4318">MKSPKGAANLGMQRAVSEWDSQFDRGTEELSTSEQEMNA</sequence>
<evidence type="ECO:0000313" key="3">
    <source>
        <dbReference type="Proteomes" id="UP000253606"/>
    </source>
</evidence>
<gene>
    <name evidence="2" type="ORF">ACPOL_5293</name>
</gene>
<dbReference type="KEGG" id="abas:ACPOL_5293"/>
<dbReference type="Proteomes" id="UP000253606">
    <property type="component" value="Chromosome"/>
</dbReference>
<feature type="compositionally biased region" description="Polar residues" evidence="1">
    <location>
        <begin position="29"/>
        <end position="39"/>
    </location>
</feature>
<dbReference type="AlphaFoldDB" id="A0A2Z5G5N5"/>
<evidence type="ECO:0000313" key="2">
    <source>
        <dbReference type="EMBL" id="AXC14543.1"/>
    </source>
</evidence>
<reference evidence="2 3" key="1">
    <citation type="journal article" date="2018" name="Front. Microbiol.">
        <title>Hydrolytic Capabilities as a Key to Environmental Success: Chitinolytic and Cellulolytic Acidobacteria From Acidic Sub-arctic Soils and Boreal Peatlands.</title>
        <authorList>
            <person name="Belova S.E."/>
            <person name="Ravin N.V."/>
            <person name="Pankratov T.A."/>
            <person name="Rakitin A.L."/>
            <person name="Ivanova A.A."/>
            <person name="Beletsky A.V."/>
            <person name="Mardanov A.V."/>
            <person name="Sinninghe Damste J.S."/>
            <person name="Dedysh S.N."/>
        </authorList>
    </citation>
    <scope>NUCLEOTIDE SEQUENCE [LARGE SCALE GENOMIC DNA]</scope>
    <source>
        <strain evidence="2 3">SBC82</strain>
    </source>
</reference>